<proteinExistence type="predicted"/>
<dbReference type="Pfam" id="PF14529">
    <property type="entry name" value="Exo_endo_phos_2"/>
    <property type="match status" value="1"/>
</dbReference>
<dbReference type="SUPFAM" id="SSF56219">
    <property type="entry name" value="DNase I-like"/>
    <property type="match status" value="1"/>
</dbReference>
<dbReference type="Proteomes" id="UP001652700">
    <property type="component" value="Unplaced"/>
</dbReference>
<dbReference type="RefSeq" id="XP_050514896.1">
    <property type="nucleotide sequence ID" value="XM_050658939.1"/>
</dbReference>
<dbReference type="InterPro" id="IPR036691">
    <property type="entry name" value="Endo/exonu/phosph_ase_sf"/>
</dbReference>
<evidence type="ECO:0000313" key="2">
    <source>
        <dbReference type="EnsemblMetazoa" id="XP_050514896.1"/>
    </source>
</evidence>
<evidence type="ECO:0000259" key="1">
    <source>
        <dbReference type="Pfam" id="PF14529"/>
    </source>
</evidence>
<dbReference type="PANTHER" id="PTHR33395">
    <property type="entry name" value="TRANSCRIPTASE, PUTATIVE-RELATED-RELATED"/>
    <property type="match status" value="1"/>
</dbReference>
<dbReference type="EnsemblMetazoa" id="XM_050658939.1">
    <property type="protein sequence ID" value="XP_050514896.1"/>
    <property type="gene ID" value="LOC126890092"/>
</dbReference>
<reference evidence="2" key="1">
    <citation type="submission" date="2025-05" db="UniProtKB">
        <authorList>
            <consortium name="EnsemblMetazoa"/>
        </authorList>
    </citation>
    <scope>IDENTIFICATION</scope>
</reference>
<protein>
    <recommendedName>
        <fullName evidence="1">Endonuclease/exonuclease/phosphatase domain-containing protein</fullName>
    </recommendedName>
</protein>
<organism evidence="2 3">
    <name type="scientific">Diabrotica virgifera virgifera</name>
    <name type="common">western corn rootworm</name>
    <dbReference type="NCBI Taxonomy" id="50390"/>
    <lineage>
        <taxon>Eukaryota</taxon>
        <taxon>Metazoa</taxon>
        <taxon>Ecdysozoa</taxon>
        <taxon>Arthropoda</taxon>
        <taxon>Hexapoda</taxon>
        <taxon>Insecta</taxon>
        <taxon>Pterygota</taxon>
        <taxon>Neoptera</taxon>
        <taxon>Endopterygota</taxon>
        <taxon>Coleoptera</taxon>
        <taxon>Polyphaga</taxon>
        <taxon>Cucujiformia</taxon>
        <taxon>Chrysomeloidea</taxon>
        <taxon>Chrysomelidae</taxon>
        <taxon>Galerucinae</taxon>
        <taxon>Diabroticina</taxon>
        <taxon>Diabroticites</taxon>
        <taxon>Diabrotica</taxon>
    </lineage>
</organism>
<keyword evidence="3" id="KW-1185">Reference proteome</keyword>
<dbReference type="Gene3D" id="3.60.10.10">
    <property type="entry name" value="Endonuclease/exonuclease/phosphatase"/>
    <property type="match status" value="1"/>
</dbReference>
<dbReference type="InterPro" id="IPR005135">
    <property type="entry name" value="Endo/exonuclease/phosphatase"/>
</dbReference>
<dbReference type="PANTHER" id="PTHR33395:SF22">
    <property type="entry name" value="REVERSE TRANSCRIPTASE DOMAIN-CONTAINING PROTEIN"/>
    <property type="match status" value="1"/>
</dbReference>
<name>A0ABM5KXH6_DIAVI</name>
<sequence>MFNDWLLLYTNIASLNAKFTEFVCNIQLITPHIICIAESWLNNNIPDSLIAIPSYTIYRKDRQNRVGGGVCIYLSELITNNFSICAKDIQTAGLDILHLTITRNSFTMNLICLYRPPDTQPGTDNLFIELLEEISLLDNLVIVGDFNFPDISWPAISLTDGVSSHNLFKNFIINSNLSQLITKPTRFRLNNQPSTVDLVITNEEQLISTIDISSPIGKSDHAVITFHIQFNLSKSLNKMYSKTITVTDFFKVNSALHQLNWNNLFHNLIDPSSMWDTFLDTATRTISVHTTERQLFRNQLKPWINLAATRLIRHKRKLWQSYKRTGSLDDFLVHRRFSNRVKQSLLNLRKDFEESIIASDNNCIKAIESVKHDKHITILKKGLLACESCIIYVRTKLPTLNKDPTFGCSVILMYKVDSYTYLGININNQ</sequence>
<accession>A0ABM5KXH6</accession>
<feature type="domain" description="Endonuclease/exonuclease/phosphatase" evidence="1">
    <location>
        <begin position="109"/>
        <end position="224"/>
    </location>
</feature>
<evidence type="ECO:0000313" key="3">
    <source>
        <dbReference type="Proteomes" id="UP001652700"/>
    </source>
</evidence>
<dbReference type="GeneID" id="126890092"/>